<name>A0A1G4AQP7_9PEZI</name>
<evidence type="ECO:0000313" key="2">
    <source>
        <dbReference type="Proteomes" id="UP000176998"/>
    </source>
</evidence>
<proteinExistence type="predicted"/>
<protein>
    <submittedName>
        <fullName evidence="1">Uncharacterized protein</fullName>
    </submittedName>
</protein>
<dbReference type="AlphaFoldDB" id="A0A1G4AQP7"/>
<organism evidence="1 2">
    <name type="scientific">Colletotrichum orchidophilum</name>
    <dbReference type="NCBI Taxonomy" id="1209926"/>
    <lineage>
        <taxon>Eukaryota</taxon>
        <taxon>Fungi</taxon>
        <taxon>Dikarya</taxon>
        <taxon>Ascomycota</taxon>
        <taxon>Pezizomycotina</taxon>
        <taxon>Sordariomycetes</taxon>
        <taxon>Hypocreomycetidae</taxon>
        <taxon>Glomerellales</taxon>
        <taxon>Glomerellaceae</taxon>
        <taxon>Colletotrichum</taxon>
    </lineage>
</organism>
<keyword evidence="2" id="KW-1185">Reference proteome</keyword>
<sequence>MFAALSCSSKQWTRLCESKGALVDASTGCRVAVARLPTGRLMKIHSFPGRWQRLPGAKVPPSDL</sequence>
<dbReference type="Proteomes" id="UP000176998">
    <property type="component" value="Unassembled WGS sequence"/>
</dbReference>
<evidence type="ECO:0000313" key="1">
    <source>
        <dbReference type="EMBL" id="OHE91479.1"/>
    </source>
</evidence>
<reference evidence="1 2" key="1">
    <citation type="submission" date="2016-09" db="EMBL/GenBank/DDBJ databases">
        <authorList>
            <person name="Capua I."/>
            <person name="De Benedictis P."/>
            <person name="Joannis T."/>
            <person name="Lombin L.H."/>
            <person name="Cattoli G."/>
        </authorList>
    </citation>
    <scope>NUCLEOTIDE SEQUENCE [LARGE SCALE GENOMIC DNA]</scope>
    <source>
        <strain evidence="1 2">IMI 309357</strain>
    </source>
</reference>
<comment type="caution">
    <text evidence="1">The sequence shown here is derived from an EMBL/GenBank/DDBJ whole genome shotgun (WGS) entry which is preliminary data.</text>
</comment>
<dbReference type="GeneID" id="34566339"/>
<dbReference type="EMBL" id="MJBS01000183">
    <property type="protein sequence ID" value="OHE91479.1"/>
    <property type="molecule type" value="Genomic_DNA"/>
</dbReference>
<accession>A0A1G4AQP7</accession>
<dbReference type="RefSeq" id="XP_022468652.1">
    <property type="nucleotide sequence ID" value="XM_022624829.1"/>
</dbReference>
<gene>
    <name evidence="1" type="ORF">CORC01_13212</name>
</gene>